<protein>
    <submittedName>
        <fullName evidence="2">Uncharacterized protein</fullName>
    </submittedName>
</protein>
<proteinExistence type="predicted"/>
<organism evidence="2">
    <name type="scientific">Salix viminalis</name>
    <name type="common">Common osier</name>
    <name type="synonym">Basket willow</name>
    <dbReference type="NCBI Taxonomy" id="40686"/>
    <lineage>
        <taxon>Eukaryota</taxon>
        <taxon>Viridiplantae</taxon>
        <taxon>Streptophyta</taxon>
        <taxon>Embryophyta</taxon>
        <taxon>Tracheophyta</taxon>
        <taxon>Spermatophyta</taxon>
        <taxon>Magnoliopsida</taxon>
        <taxon>eudicotyledons</taxon>
        <taxon>Gunneridae</taxon>
        <taxon>Pentapetalae</taxon>
        <taxon>rosids</taxon>
        <taxon>fabids</taxon>
        <taxon>Malpighiales</taxon>
        <taxon>Salicaceae</taxon>
        <taxon>Saliceae</taxon>
        <taxon>Salix</taxon>
    </lineage>
</organism>
<dbReference type="AlphaFoldDB" id="A0A6N2MXY8"/>
<reference evidence="2" key="1">
    <citation type="submission" date="2019-03" db="EMBL/GenBank/DDBJ databases">
        <authorList>
            <person name="Mank J."/>
            <person name="Almeida P."/>
        </authorList>
    </citation>
    <scope>NUCLEOTIDE SEQUENCE</scope>
    <source>
        <strain evidence="2">78183</strain>
    </source>
</reference>
<keyword evidence="1" id="KW-0812">Transmembrane</keyword>
<name>A0A6N2MXY8_SALVM</name>
<feature type="transmembrane region" description="Helical" evidence="1">
    <location>
        <begin position="41"/>
        <end position="60"/>
    </location>
</feature>
<sequence>MDPTINPSRAYSPPPQCTARQILVLNDLTNRPRKKKKKKTSLFLFLLILSFTGSTTFTQGTKIVSLNGEKTANHTLPGGKVW</sequence>
<accession>A0A6N2MXY8</accession>
<keyword evidence="1" id="KW-0472">Membrane</keyword>
<evidence type="ECO:0000256" key="1">
    <source>
        <dbReference type="SAM" id="Phobius"/>
    </source>
</evidence>
<keyword evidence="1" id="KW-1133">Transmembrane helix</keyword>
<evidence type="ECO:0000313" key="2">
    <source>
        <dbReference type="EMBL" id="VFU58608.1"/>
    </source>
</evidence>
<dbReference type="EMBL" id="CAADRP010001996">
    <property type="protein sequence ID" value="VFU58608.1"/>
    <property type="molecule type" value="Genomic_DNA"/>
</dbReference>
<gene>
    <name evidence="2" type="ORF">SVIM_LOCUS428808</name>
</gene>